<feature type="region of interest" description="Disordered" evidence="1">
    <location>
        <begin position="94"/>
        <end position="175"/>
    </location>
</feature>
<evidence type="ECO:0000313" key="2">
    <source>
        <dbReference type="EMBL" id="KAL2080513.1"/>
    </source>
</evidence>
<feature type="region of interest" description="Disordered" evidence="1">
    <location>
        <begin position="800"/>
        <end position="825"/>
    </location>
</feature>
<accession>A0ABD1IZZ7</accession>
<organism evidence="2 3">
    <name type="scientific">Coilia grayii</name>
    <name type="common">Gray's grenadier anchovy</name>
    <dbReference type="NCBI Taxonomy" id="363190"/>
    <lineage>
        <taxon>Eukaryota</taxon>
        <taxon>Metazoa</taxon>
        <taxon>Chordata</taxon>
        <taxon>Craniata</taxon>
        <taxon>Vertebrata</taxon>
        <taxon>Euteleostomi</taxon>
        <taxon>Actinopterygii</taxon>
        <taxon>Neopterygii</taxon>
        <taxon>Teleostei</taxon>
        <taxon>Clupei</taxon>
        <taxon>Clupeiformes</taxon>
        <taxon>Clupeoidei</taxon>
        <taxon>Engraulidae</taxon>
        <taxon>Coilinae</taxon>
        <taxon>Coilia</taxon>
    </lineage>
</organism>
<comment type="caution">
    <text evidence="2">The sequence shown here is derived from an EMBL/GenBank/DDBJ whole genome shotgun (WGS) entry which is preliminary data.</text>
</comment>
<proteinExistence type="predicted"/>
<evidence type="ECO:0000313" key="3">
    <source>
        <dbReference type="Proteomes" id="UP001591681"/>
    </source>
</evidence>
<dbReference type="Proteomes" id="UP001591681">
    <property type="component" value="Unassembled WGS sequence"/>
</dbReference>
<feature type="region of interest" description="Disordered" evidence="1">
    <location>
        <begin position="424"/>
        <end position="444"/>
    </location>
</feature>
<feature type="compositionally biased region" description="Basic and acidic residues" evidence="1">
    <location>
        <begin position="107"/>
        <end position="126"/>
    </location>
</feature>
<evidence type="ECO:0000256" key="1">
    <source>
        <dbReference type="SAM" id="MobiDB-lite"/>
    </source>
</evidence>
<sequence length="854" mass="93305">MEQKQLVRSFLTLQDKGKISADVTMTDVTNWLMHSMSGLRLQQLPAIAKRCSAIEISPTATGRSVLNWTKKGTQMMQEVTKEVQREMRLERLWAVSKKEKGKRTTKSKKDSQDKDTEKHLGGDGEPNRSITSPSQNSNPKQISSTTPLTANTYEKGEDVNQDGKGSLSLPNMPCLQSPPYDSLDLMLSATANEKIYYSPQNLPSSAPLDRQQPFSDAKKKLSAVCQKLITEPTSPPTPPSSCKIIKCNTSTPQTLLEEHFKGLVTPEELQVVLQGIVLTLVEEVNHVLVPAIVAFEYARMLASSSPLVLPPCFAMSSLSSLSSKISPGTSSSLCTTPDVYVTYPDYTLPTCTEARQVEMASRRSSEDLWEDERHNFGKKVVAPTTSLLLKVENIIKDVIKDSVESFPKEMTLVNPMPTGSIAKDQEAEAKSGAKVKEQKPEGNTVTEVGVKTDAAADVFIDATDTSTAATTNTIAPTTDATIVTTSSKSDSPLFQKSPDNIENNTEQRLVAKDGNTVTEVGVKTVAAADVFIDATDTSTAATTNTTAPTTDATIVTTSSKSDSPLFQKSPDNIENNTEQRLVAKDVMNNCPEFRESDVSNMTEEEIHSDSANSKCGSDSGTGFVVSLEKSIWLSSKQVDEVLEKVSTILEEEWTYWSPPHLTPEPEGGHAGVEVVLPPPNGLIFASIQKMQLDKYLERKLMSFFAGQRISIPMSELPSPVDSFFPNTHENLPWSSTSAVSPMSIKVTKWLLQTIQRRNGWEGSMNSDLEGMDSRQVREKHILCEVIQALLDHLNNLSTTKSLSKKTQSESSLRPQGNTHQIGPVSADGVLSDMSLAASELTKDVMSKLLLEDSD</sequence>
<dbReference type="AlphaFoldDB" id="A0ABD1IZZ7"/>
<feature type="compositionally biased region" description="Polar residues" evidence="1">
    <location>
        <begin position="128"/>
        <end position="152"/>
    </location>
</feature>
<feature type="compositionally biased region" description="Basic and acidic residues" evidence="1">
    <location>
        <begin position="424"/>
        <end position="440"/>
    </location>
</feature>
<name>A0ABD1IZZ7_9TELE</name>
<dbReference type="EMBL" id="JBHFQA010000021">
    <property type="protein sequence ID" value="KAL2080513.1"/>
    <property type="molecule type" value="Genomic_DNA"/>
</dbReference>
<protein>
    <submittedName>
        <fullName evidence="2">Uncharacterized protein</fullName>
    </submittedName>
</protein>
<reference evidence="2 3" key="1">
    <citation type="submission" date="2024-09" db="EMBL/GenBank/DDBJ databases">
        <title>A chromosome-level genome assembly of Gray's grenadier anchovy, Coilia grayii.</title>
        <authorList>
            <person name="Fu Z."/>
        </authorList>
    </citation>
    <scope>NUCLEOTIDE SEQUENCE [LARGE SCALE GENOMIC DNA]</scope>
    <source>
        <strain evidence="2">G4</strain>
        <tissue evidence="2">Muscle</tissue>
    </source>
</reference>
<keyword evidence="3" id="KW-1185">Reference proteome</keyword>
<feature type="compositionally biased region" description="Low complexity" evidence="1">
    <location>
        <begin position="800"/>
        <end position="812"/>
    </location>
</feature>
<gene>
    <name evidence="2" type="ORF">ACEWY4_024306</name>
</gene>